<accession>A0A852YH15</accession>
<comment type="caution">
    <text evidence="1">The sequence shown here is derived from an EMBL/GenBank/DDBJ whole genome shotgun (WGS) entry which is preliminary data.</text>
</comment>
<gene>
    <name evidence="1" type="ORF">BJ979_003206</name>
</gene>
<dbReference type="AlphaFoldDB" id="A0A852YH15"/>
<proteinExistence type="predicted"/>
<protein>
    <submittedName>
        <fullName evidence="1">Uncharacterized protein</fullName>
    </submittedName>
</protein>
<reference evidence="1 2" key="1">
    <citation type="submission" date="2020-07" db="EMBL/GenBank/DDBJ databases">
        <title>Sequencing the genomes of 1000 actinobacteria strains.</title>
        <authorList>
            <person name="Klenk H.-P."/>
        </authorList>
    </citation>
    <scope>NUCLEOTIDE SEQUENCE [LARGE SCALE GENOMIC DNA]</scope>
    <source>
        <strain evidence="1 2">DSM 23141</strain>
    </source>
</reference>
<dbReference type="EMBL" id="JACBZY010000001">
    <property type="protein sequence ID" value="NYH00581.1"/>
    <property type="molecule type" value="Genomic_DNA"/>
</dbReference>
<sequence>MLELTADDLRDLDAVVHQVRAILARREAAAVR</sequence>
<dbReference type="Proteomes" id="UP000553888">
    <property type="component" value="Unassembled WGS sequence"/>
</dbReference>
<evidence type="ECO:0000313" key="2">
    <source>
        <dbReference type="Proteomes" id="UP000553888"/>
    </source>
</evidence>
<name>A0A852YH15_9MICO</name>
<evidence type="ECO:0000313" key="1">
    <source>
        <dbReference type="EMBL" id="NYH00581.1"/>
    </source>
</evidence>
<organism evidence="1 2">
    <name type="scientific">Schumannella luteola</name>
    <dbReference type="NCBI Taxonomy" id="472059"/>
    <lineage>
        <taxon>Bacteria</taxon>
        <taxon>Bacillati</taxon>
        <taxon>Actinomycetota</taxon>
        <taxon>Actinomycetes</taxon>
        <taxon>Micrococcales</taxon>
        <taxon>Microbacteriaceae</taxon>
        <taxon>Schumannella</taxon>
    </lineage>
</organism>
<keyword evidence="2" id="KW-1185">Reference proteome</keyword>